<dbReference type="Gene3D" id="1.20.1440.60">
    <property type="entry name" value="23S rRNA-intervening sequence"/>
    <property type="match status" value="1"/>
</dbReference>
<reference evidence="2" key="1">
    <citation type="submission" date="2017-09" db="EMBL/GenBank/DDBJ databases">
        <title>Depth-based differentiation of microbial function through sediment-hosted aquifers and enrichment of novel symbionts in the deep terrestrial subsurface.</title>
        <authorList>
            <person name="Probst A.J."/>
            <person name="Ladd B."/>
            <person name="Jarett J.K."/>
            <person name="Geller-Mcgrath D.E."/>
            <person name="Sieber C.M.K."/>
            <person name="Emerson J.B."/>
            <person name="Anantharaman K."/>
            <person name="Thomas B.C."/>
            <person name="Malmstrom R."/>
            <person name="Stieglmeier M."/>
            <person name="Klingl A."/>
            <person name="Woyke T."/>
            <person name="Ryan C.M."/>
            <person name="Banfield J.F."/>
        </authorList>
    </citation>
    <scope>NUCLEOTIDE SEQUENCE [LARGE SCALE GENOMIC DNA]</scope>
</reference>
<dbReference type="AlphaFoldDB" id="A0A2M7DCU1"/>
<dbReference type="InterPro" id="IPR036583">
    <property type="entry name" value="23S_rRNA_IVS_sf"/>
</dbReference>
<dbReference type="EMBL" id="PETV01000108">
    <property type="protein sequence ID" value="PIV46676.1"/>
    <property type="molecule type" value="Genomic_DNA"/>
</dbReference>
<protein>
    <submittedName>
        <fullName evidence="1">Four helix bundle protein</fullName>
    </submittedName>
</protein>
<evidence type="ECO:0000313" key="1">
    <source>
        <dbReference type="EMBL" id="PIV46676.1"/>
    </source>
</evidence>
<feature type="non-terminal residue" evidence="1">
    <location>
        <position position="1"/>
    </location>
</feature>
<accession>A0A2M7DCU1</accession>
<sequence>SKKEEIEQGFVSYETIKVLTRLCSDYKLLNEKQYEYTSKLLIEIGALLGGWYKPYK</sequence>
<evidence type="ECO:0000313" key="2">
    <source>
        <dbReference type="Proteomes" id="UP000229030"/>
    </source>
</evidence>
<organism evidence="1 2">
    <name type="scientific">bacterium (Candidatus Gribaldobacteria) CG02_land_8_20_14_3_00_41_15</name>
    <dbReference type="NCBI Taxonomy" id="2014270"/>
    <lineage>
        <taxon>Bacteria</taxon>
        <taxon>Candidatus Gribaldobacteria</taxon>
    </lineage>
</organism>
<name>A0A2M7DCU1_9BACT</name>
<comment type="caution">
    <text evidence="1">The sequence shown here is derived from an EMBL/GenBank/DDBJ whole genome shotgun (WGS) entry which is preliminary data.</text>
</comment>
<proteinExistence type="predicted"/>
<gene>
    <name evidence="1" type="ORF">COS21_04115</name>
</gene>
<dbReference type="Proteomes" id="UP000229030">
    <property type="component" value="Unassembled WGS sequence"/>
</dbReference>